<feature type="repeat" description="ARM" evidence="2">
    <location>
        <begin position="90"/>
        <end position="144"/>
    </location>
</feature>
<dbReference type="OrthoDB" id="1693181at2759"/>
<dbReference type="Gene3D" id="1.25.10.10">
    <property type="entry name" value="Leucine-rich Repeat Variant"/>
    <property type="match status" value="2"/>
</dbReference>
<dbReference type="PROSITE" id="PS50176">
    <property type="entry name" value="ARM_REPEAT"/>
    <property type="match status" value="2"/>
</dbReference>
<dbReference type="Pfam" id="PF16656">
    <property type="entry name" value="Pur_ac_phosph_N"/>
    <property type="match status" value="1"/>
</dbReference>
<feature type="region of interest" description="Disordered" evidence="3">
    <location>
        <begin position="278"/>
        <end position="333"/>
    </location>
</feature>
<evidence type="ECO:0000256" key="3">
    <source>
        <dbReference type="SAM" id="MobiDB-lite"/>
    </source>
</evidence>
<sequence>MATTTTIRTLVKRLCSGGGRKATAAARTLADLSYGIDNRTAIIAAGGIPALVRCLGSKDSSEALQQEAAAVLCNLSSGSPDNKAAIAAAGAIPALVQHLRSSSEQMQEPLRSSGSEEVQARAADLLGMLASDSADNQAAIAAAGAIPALVRHLRSSSNAPQQSQSCVGDAGCMYQRPPAQPQLHLDHPRLARPASAGPHTPEQASYPLAVHLAFAGPGGYAVTWLTHPMDEAGLAAAAEEAVDEADAAAAAAGGGAVADGPAAGGEEPYLAAAGPQPHLEAQKAAAAAEANADAATGEEGEEEGGDKGSEAGAANRKKHKKKKKHRRKRRRCSHVVAAGGRSVVQYGMQPGDYPFTGKRLGSAGGALRVESREPVACYSSGAYVSGAIHRVKIGVGTEGPLPPNTTVYYRCGDPERGWSQEFSFVTAPLVGVAALPYRLGLIGDLGQTDHSMSTLDHVTVTDPASIILTGDLSYADGYQPRCRAGC</sequence>
<dbReference type="InParanoid" id="E1ZJI7"/>
<organism evidence="6">
    <name type="scientific">Chlorella variabilis</name>
    <name type="common">Green alga</name>
    <dbReference type="NCBI Taxonomy" id="554065"/>
    <lineage>
        <taxon>Eukaryota</taxon>
        <taxon>Viridiplantae</taxon>
        <taxon>Chlorophyta</taxon>
        <taxon>core chlorophytes</taxon>
        <taxon>Trebouxiophyceae</taxon>
        <taxon>Chlorellales</taxon>
        <taxon>Chlorellaceae</taxon>
        <taxon>Chlorella clade</taxon>
        <taxon>Chlorella</taxon>
    </lineage>
</organism>
<dbReference type="PANTHER" id="PTHR22953:SF153">
    <property type="entry name" value="PURPLE ACID PHOSPHATASE"/>
    <property type="match status" value="1"/>
</dbReference>
<dbReference type="GO" id="GO:0046872">
    <property type="term" value="F:metal ion binding"/>
    <property type="evidence" value="ECO:0007669"/>
    <property type="project" value="InterPro"/>
</dbReference>
<dbReference type="SMART" id="SM00185">
    <property type="entry name" value="ARM"/>
    <property type="match status" value="3"/>
</dbReference>
<feature type="compositionally biased region" description="Low complexity" evidence="3">
    <location>
        <begin position="282"/>
        <end position="295"/>
    </location>
</feature>
<evidence type="ECO:0000256" key="1">
    <source>
        <dbReference type="ARBA" id="ARBA00022729"/>
    </source>
</evidence>
<evidence type="ECO:0000256" key="2">
    <source>
        <dbReference type="PROSITE-ProRule" id="PRU00259"/>
    </source>
</evidence>
<dbReference type="InterPro" id="IPR011989">
    <property type="entry name" value="ARM-like"/>
</dbReference>
<protein>
    <submittedName>
        <fullName evidence="5">Expressed protein</fullName>
    </submittedName>
</protein>
<feature type="domain" description="Purple acid phosphatase N-terminal" evidence="4">
    <location>
        <begin position="340"/>
        <end position="426"/>
    </location>
</feature>
<reference evidence="5 6" key="1">
    <citation type="journal article" date="2010" name="Plant Cell">
        <title>The Chlorella variabilis NC64A genome reveals adaptation to photosymbiosis, coevolution with viruses, and cryptic sex.</title>
        <authorList>
            <person name="Blanc G."/>
            <person name="Duncan G."/>
            <person name="Agarkova I."/>
            <person name="Borodovsky M."/>
            <person name="Gurnon J."/>
            <person name="Kuo A."/>
            <person name="Lindquist E."/>
            <person name="Lucas S."/>
            <person name="Pangilinan J."/>
            <person name="Polle J."/>
            <person name="Salamov A."/>
            <person name="Terry A."/>
            <person name="Yamada T."/>
            <person name="Dunigan D.D."/>
            <person name="Grigoriev I.V."/>
            <person name="Claverie J.M."/>
            <person name="Van Etten J.L."/>
        </authorList>
    </citation>
    <scope>NUCLEOTIDE SEQUENCE [LARGE SCALE GENOMIC DNA]</scope>
    <source>
        <strain evidence="5 6">NC64A</strain>
    </source>
</reference>
<feature type="compositionally biased region" description="Basic residues" evidence="3">
    <location>
        <begin position="315"/>
        <end position="333"/>
    </location>
</feature>
<dbReference type="eggNOG" id="KOG1378">
    <property type="taxonomic scope" value="Eukaryota"/>
</dbReference>
<dbReference type="SUPFAM" id="SSF48371">
    <property type="entry name" value="ARM repeat"/>
    <property type="match status" value="1"/>
</dbReference>
<dbReference type="InterPro" id="IPR015914">
    <property type="entry name" value="PAPs_N"/>
</dbReference>
<dbReference type="eggNOG" id="KOG0167">
    <property type="taxonomic scope" value="Eukaryota"/>
</dbReference>
<name>E1ZJI7_CHLVA</name>
<accession>E1ZJI7</accession>
<feature type="repeat" description="ARM" evidence="2">
    <location>
        <begin position="46"/>
        <end position="90"/>
    </location>
</feature>
<dbReference type="RefSeq" id="XP_005846100.1">
    <property type="nucleotide sequence ID" value="XM_005846038.1"/>
</dbReference>
<proteinExistence type="predicted"/>
<dbReference type="GeneID" id="17353390"/>
<dbReference type="Pfam" id="PF00514">
    <property type="entry name" value="Arm"/>
    <property type="match status" value="2"/>
</dbReference>
<dbReference type="PANTHER" id="PTHR22953">
    <property type="entry name" value="ACID PHOSPHATASE RELATED"/>
    <property type="match status" value="1"/>
</dbReference>
<dbReference type="KEGG" id="cvr:CHLNCDRAFT_136001"/>
<feature type="compositionally biased region" description="Polar residues" evidence="3">
    <location>
        <begin position="156"/>
        <end position="166"/>
    </location>
</feature>
<dbReference type="EMBL" id="GL433849">
    <property type="protein sequence ID" value="EFN53998.1"/>
    <property type="molecule type" value="Genomic_DNA"/>
</dbReference>
<dbReference type="Gene3D" id="3.60.21.10">
    <property type="match status" value="1"/>
</dbReference>
<dbReference type="Proteomes" id="UP000008141">
    <property type="component" value="Unassembled WGS sequence"/>
</dbReference>
<dbReference type="Gene3D" id="2.60.40.380">
    <property type="entry name" value="Purple acid phosphatase-like, N-terminal"/>
    <property type="match status" value="1"/>
</dbReference>
<dbReference type="SUPFAM" id="SSF49363">
    <property type="entry name" value="Purple acid phosphatase, N-terminal domain"/>
    <property type="match status" value="1"/>
</dbReference>
<dbReference type="InterPro" id="IPR016024">
    <property type="entry name" value="ARM-type_fold"/>
</dbReference>
<dbReference type="AlphaFoldDB" id="E1ZJI7"/>
<evidence type="ECO:0000313" key="6">
    <source>
        <dbReference type="Proteomes" id="UP000008141"/>
    </source>
</evidence>
<feature type="region of interest" description="Disordered" evidence="3">
    <location>
        <begin position="156"/>
        <end position="184"/>
    </location>
</feature>
<keyword evidence="6" id="KW-1185">Reference proteome</keyword>
<dbReference type="InterPro" id="IPR000225">
    <property type="entry name" value="Armadillo"/>
</dbReference>
<evidence type="ECO:0000259" key="4">
    <source>
        <dbReference type="Pfam" id="PF16656"/>
    </source>
</evidence>
<dbReference type="GO" id="GO:0003993">
    <property type="term" value="F:acid phosphatase activity"/>
    <property type="evidence" value="ECO:0007669"/>
    <property type="project" value="InterPro"/>
</dbReference>
<dbReference type="InterPro" id="IPR008963">
    <property type="entry name" value="Purple_acid_Pase-like_N"/>
</dbReference>
<dbReference type="InterPro" id="IPR039331">
    <property type="entry name" value="PAPs-like"/>
</dbReference>
<dbReference type="InterPro" id="IPR029052">
    <property type="entry name" value="Metallo-depent_PP-like"/>
</dbReference>
<keyword evidence="1" id="KW-0732">Signal</keyword>
<gene>
    <name evidence="5" type="ORF">CHLNCDRAFT_136001</name>
</gene>
<evidence type="ECO:0000313" key="5">
    <source>
        <dbReference type="EMBL" id="EFN53998.1"/>
    </source>
</evidence>